<reference evidence="1" key="1">
    <citation type="submission" date="2018-02" db="EMBL/GenBank/DDBJ databases">
        <title>Rhizophora mucronata_Transcriptome.</title>
        <authorList>
            <person name="Meera S.P."/>
            <person name="Sreeshan A."/>
            <person name="Augustine A."/>
        </authorList>
    </citation>
    <scope>NUCLEOTIDE SEQUENCE</scope>
    <source>
        <tissue evidence="1">Leaf</tissue>
    </source>
</reference>
<dbReference type="EMBL" id="GGEC01061747">
    <property type="protein sequence ID" value="MBX42231.1"/>
    <property type="molecule type" value="Transcribed_RNA"/>
</dbReference>
<organism evidence="1">
    <name type="scientific">Rhizophora mucronata</name>
    <name type="common">Asiatic mangrove</name>
    <dbReference type="NCBI Taxonomy" id="61149"/>
    <lineage>
        <taxon>Eukaryota</taxon>
        <taxon>Viridiplantae</taxon>
        <taxon>Streptophyta</taxon>
        <taxon>Embryophyta</taxon>
        <taxon>Tracheophyta</taxon>
        <taxon>Spermatophyta</taxon>
        <taxon>Magnoliopsida</taxon>
        <taxon>eudicotyledons</taxon>
        <taxon>Gunneridae</taxon>
        <taxon>Pentapetalae</taxon>
        <taxon>rosids</taxon>
        <taxon>fabids</taxon>
        <taxon>Malpighiales</taxon>
        <taxon>Rhizophoraceae</taxon>
        <taxon>Rhizophora</taxon>
    </lineage>
</organism>
<accession>A0A2P2NIB3</accession>
<evidence type="ECO:0000313" key="1">
    <source>
        <dbReference type="EMBL" id="MBX42231.1"/>
    </source>
</evidence>
<proteinExistence type="predicted"/>
<dbReference type="AlphaFoldDB" id="A0A2P2NIB3"/>
<name>A0A2P2NIB3_RHIMU</name>
<protein>
    <submittedName>
        <fullName evidence="1">Uncharacterized protein LOC105140789 isoform X2</fullName>
    </submittedName>
</protein>
<sequence>MRNAAPANRDGNASAGRTIINASGCSPWTMPVAKVAKPTFFLPTAVGLSSAS</sequence>